<dbReference type="Proteomes" id="UP000216605">
    <property type="component" value="Unassembled WGS sequence"/>
</dbReference>
<dbReference type="PANTHER" id="PTHR43300:SF7">
    <property type="entry name" value="UDP-N-ACETYLBACILLOSAMINE N-ACETYLTRANSFERASE"/>
    <property type="match status" value="1"/>
</dbReference>
<evidence type="ECO:0000313" key="7">
    <source>
        <dbReference type="EMBL" id="OYQ32101.1"/>
    </source>
</evidence>
<keyword evidence="8" id="KW-1185">Reference proteome</keyword>
<dbReference type="Gene3D" id="3.40.50.20">
    <property type="match status" value="1"/>
</dbReference>
<dbReference type="OrthoDB" id="9794407at2"/>
<comment type="caution">
    <text evidence="7">The sequence shown here is derived from an EMBL/GenBank/DDBJ whole genome shotgun (WGS) entry which is preliminary data.</text>
</comment>
<feature type="binding site" evidence="6">
    <location>
        <position position="70"/>
    </location>
    <ligand>
        <name>substrate</name>
    </ligand>
</feature>
<dbReference type="InterPro" id="IPR050179">
    <property type="entry name" value="Trans_hexapeptide_repeat"/>
</dbReference>
<dbReference type="CDD" id="cd03360">
    <property type="entry name" value="LbH_AT_putative"/>
    <property type="match status" value="1"/>
</dbReference>
<evidence type="ECO:0000256" key="1">
    <source>
        <dbReference type="ARBA" id="ARBA00007274"/>
    </source>
</evidence>
<keyword evidence="3" id="KW-0677">Repeat</keyword>
<sequence length="207" mass="21839">MSDKEVILAGYSGHGFVVAETALAAAMNVKYYAEFNALPVNPFELAYLGFEGDALFSGWQMDCDYILGIGDNCIRYKVARLIEDKGKLLVNVIHPSASLAAKISLGKGNFIARNVAINPLALLGNYCIFNTGCIIEHECIVQDGAHIAPGAVLAGNVSIGERTFIGANAVVKQGVKIGKDVIVGAGSVVVKDVPDNVTLFGNPAKIK</sequence>
<name>A0A255YSD3_9FLAO</name>
<feature type="active site" description="Proton acceptor" evidence="5">
    <location>
        <position position="137"/>
    </location>
</feature>
<dbReference type="InterPro" id="IPR020019">
    <property type="entry name" value="AcTrfase_PglD-like"/>
</dbReference>
<evidence type="ECO:0000256" key="4">
    <source>
        <dbReference type="ARBA" id="ARBA00023315"/>
    </source>
</evidence>
<dbReference type="Gene3D" id="2.160.10.10">
    <property type="entry name" value="Hexapeptide repeat proteins"/>
    <property type="match status" value="1"/>
</dbReference>
<feature type="binding site" evidence="6">
    <location>
        <position position="146"/>
    </location>
    <ligand>
        <name>acetyl-CoA</name>
        <dbReference type="ChEBI" id="CHEBI:57288"/>
    </ligand>
</feature>
<dbReference type="NCBIfam" id="TIGR03570">
    <property type="entry name" value="NeuD_NnaD"/>
    <property type="match status" value="1"/>
</dbReference>
<dbReference type="PANTHER" id="PTHR43300">
    <property type="entry name" value="ACETYLTRANSFERASE"/>
    <property type="match status" value="1"/>
</dbReference>
<comment type="similarity">
    <text evidence="1">Belongs to the transferase hexapeptide repeat family.</text>
</comment>
<gene>
    <name evidence="7" type="ORF">CHU92_14595</name>
</gene>
<keyword evidence="4" id="KW-0012">Acyltransferase</keyword>
<dbReference type="GO" id="GO:0016746">
    <property type="term" value="F:acyltransferase activity"/>
    <property type="evidence" value="ECO:0007669"/>
    <property type="project" value="UniProtKB-KW"/>
</dbReference>
<dbReference type="PROSITE" id="PS00101">
    <property type="entry name" value="HEXAPEP_TRANSFERASES"/>
    <property type="match status" value="1"/>
</dbReference>
<dbReference type="RefSeq" id="WP_094416841.1">
    <property type="nucleotide sequence ID" value="NZ_NOXV01000304.1"/>
</dbReference>
<evidence type="ECO:0000313" key="8">
    <source>
        <dbReference type="Proteomes" id="UP000216605"/>
    </source>
</evidence>
<dbReference type="InterPro" id="IPR001451">
    <property type="entry name" value="Hexapep"/>
</dbReference>
<proteinExistence type="inferred from homology"/>
<evidence type="ECO:0000256" key="5">
    <source>
        <dbReference type="PIRSR" id="PIRSR620019-1"/>
    </source>
</evidence>
<dbReference type="EMBL" id="NOXV01000304">
    <property type="protein sequence ID" value="OYQ32101.1"/>
    <property type="molecule type" value="Genomic_DNA"/>
</dbReference>
<evidence type="ECO:0000256" key="3">
    <source>
        <dbReference type="ARBA" id="ARBA00022737"/>
    </source>
</evidence>
<dbReference type="InterPro" id="IPR011004">
    <property type="entry name" value="Trimer_LpxA-like_sf"/>
</dbReference>
<feature type="binding site" evidence="6">
    <location>
        <begin position="12"/>
        <end position="14"/>
    </location>
    <ligand>
        <name>substrate</name>
    </ligand>
</feature>
<dbReference type="Pfam" id="PF14602">
    <property type="entry name" value="Hexapep_2"/>
    <property type="match status" value="1"/>
</dbReference>
<keyword evidence="2" id="KW-0808">Transferase</keyword>
<dbReference type="AlphaFoldDB" id="A0A255YSD3"/>
<accession>A0A255YSD3</accession>
<evidence type="ECO:0000256" key="2">
    <source>
        <dbReference type="ARBA" id="ARBA00022679"/>
    </source>
</evidence>
<feature type="site" description="Increases basicity of active site His" evidence="5">
    <location>
        <position position="138"/>
    </location>
</feature>
<reference evidence="7 8" key="1">
    <citation type="submission" date="2017-07" db="EMBL/GenBank/DDBJ databases">
        <title>Flavobacterium cyanobacteriorum sp. nov., isolated from cyanobacterial aggregates in a eutrophic lake.</title>
        <authorList>
            <person name="Cai H."/>
        </authorList>
    </citation>
    <scope>NUCLEOTIDE SEQUENCE [LARGE SCALE GENOMIC DNA]</scope>
    <source>
        <strain evidence="7 8">TH021</strain>
    </source>
</reference>
<evidence type="ECO:0000256" key="6">
    <source>
        <dbReference type="PIRSR" id="PIRSR620019-2"/>
    </source>
</evidence>
<protein>
    <submittedName>
        <fullName evidence="7">N-acetylneuraminate synthase</fullName>
    </submittedName>
</protein>
<organism evidence="7 8">
    <name type="scientific">Flavobacterium cyanobacteriorum</name>
    <dbReference type="NCBI Taxonomy" id="2022802"/>
    <lineage>
        <taxon>Bacteria</taxon>
        <taxon>Pseudomonadati</taxon>
        <taxon>Bacteroidota</taxon>
        <taxon>Flavobacteriia</taxon>
        <taxon>Flavobacteriales</taxon>
        <taxon>Flavobacteriaceae</taxon>
        <taxon>Flavobacterium</taxon>
    </lineage>
</organism>
<dbReference type="SUPFAM" id="SSF51161">
    <property type="entry name" value="Trimeric LpxA-like enzymes"/>
    <property type="match status" value="1"/>
</dbReference>
<dbReference type="InterPro" id="IPR018357">
    <property type="entry name" value="Hexapep_transf_CS"/>
</dbReference>